<feature type="region of interest" description="Disordered" evidence="1">
    <location>
        <begin position="30"/>
        <end position="52"/>
    </location>
</feature>
<proteinExistence type="predicted"/>
<organism evidence="2 3">
    <name type="scientific">Gossypium tomentosum</name>
    <name type="common">Hawaiian cotton</name>
    <name type="synonym">Gossypium sandvicense</name>
    <dbReference type="NCBI Taxonomy" id="34277"/>
    <lineage>
        <taxon>Eukaryota</taxon>
        <taxon>Viridiplantae</taxon>
        <taxon>Streptophyta</taxon>
        <taxon>Embryophyta</taxon>
        <taxon>Tracheophyta</taxon>
        <taxon>Spermatophyta</taxon>
        <taxon>Magnoliopsida</taxon>
        <taxon>eudicotyledons</taxon>
        <taxon>Gunneridae</taxon>
        <taxon>Pentapetalae</taxon>
        <taxon>rosids</taxon>
        <taxon>malvids</taxon>
        <taxon>Malvales</taxon>
        <taxon>Malvaceae</taxon>
        <taxon>Malvoideae</taxon>
        <taxon>Gossypium</taxon>
    </lineage>
</organism>
<accession>A0A5D2LL38</accession>
<dbReference type="EMBL" id="CM017625">
    <property type="protein sequence ID" value="TYH80018.1"/>
    <property type="molecule type" value="Genomic_DNA"/>
</dbReference>
<name>A0A5D2LL38_GOSTO</name>
<protein>
    <submittedName>
        <fullName evidence="2">Uncharacterized protein</fullName>
    </submittedName>
</protein>
<gene>
    <name evidence="2" type="ORF">ES332_D03G104400v1</name>
</gene>
<evidence type="ECO:0000313" key="2">
    <source>
        <dbReference type="EMBL" id="TYH80018.1"/>
    </source>
</evidence>
<reference evidence="2 3" key="1">
    <citation type="submission" date="2019-07" db="EMBL/GenBank/DDBJ databases">
        <title>WGS assembly of Gossypium tomentosum.</title>
        <authorList>
            <person name="Chen Z.J."/>
            <person name="Sreedasyam A."/>
            <person name="Ando A."/>
            <person name="Song Q."/>
            <person name="De L."/>
            <person name="Hulse-Kemp A."/>
            <person name="Ding M."/>
            <person name="Ye W."/>
            <person name="Kirkbride R."/>
            <person name="Jenkins J."/>
            <person name="Plott C."/>
            <person name="Lovell J."/>
            <person name="Lin Y.-M."/>
            <person name="Vaughn R."/>
            <person name="Liu B."/>
            <person name="Li W."/>
            <person name="Simpson S."/>
            <person name="Scheffler B."/>
            <person name="Saski C."/>
            <person name="Grover C."/>
            <person name="Hu G."/>
            <person name="Conover J."/>
            <person name="Carlson J."/>
            <person name="Shu S."/>
            <person name="Boston L."/>
            <person name="Williams M."/>
            <person name="Peterson D."/>
            <person name="Mcgee K."/>
            <person name="Jones D."/>
            <person name="Wendel J."/>
            <person name="Stelly D."/>
            <person name="Grimwood J."/>
            <person name="Schmutz J."/>
        </authorList>
    </citation>
    <scope>NUCLEOTIDE SEQUENCE [LARGE SCALE GENOMIC DNA]</scope>
    <source>
        <strain evidence="2">7179.01</strain>
    </source>
</reference>
<sequence length="52" mass="5806">MFFPFHVPISITEMAGEGIFRRPLGSLTRVKGRRQASSGSGGANSRRWRLKT</sequence>
<evidence type="ECO:0000256" key="1">
    <source>
        <dbReference type="SAM" id="MobiDB-lite"/>
    </source>
</evidence>
<evidence type="ECO:0000313" key="3">
    <source>
        <dbReference type="Proteomes" id="UP000322667"/>
    </source>
</evidence>
<dbReference type="Proteomes" id="UP000322667">
    <property type="component" value="Chromosome D03"/>
</dbReference>
<dbReference type="AlphaFoldDB" id="A0A5D2LL38"/>
<keyword evidence="3" id="KW-1185">Reference proteome</keyword>